<organism evidence="3 4">
    <name type="scientific">Cypionkella sinensis</name>
    <dbReference type="NCBI Taxonomy" id="1756043"/>
    <lineage>
        <taxon>Bacteria</taxon>
        <taxon>Pseudomonadati</taxon>
        <taxon>Pseudomonadota</taxon>
        <taxon>Alphaproteobacteria</taxon>
        <taxon>Rhodobacterales</taxon>
        <taxon>Paracoccaceae</taxon>
        <taxon>Cypionkella</taxon>
    </lineage>
</organism>
<protein>
    <submittedName>
        <fullName evidence="3">YdeI family protein</fullName>
    </submittedName>
</protein>
<evidence type="ECO:0000259" key="2">
    <source>
        <dbReference type="Pfam" id="PF08818"/>
    </source>
</evidence>
<proteinExistence type="predicted"/>
<dbReference type="Pfam" id="PF13376">
    <property type="entry name" value="OmdA"/>
    <property type="match status" value="1"/>
</dbReference>
<dbReference type="EMBL" id="JBHRTO010000001">
    <property type="protein sequence ID" value="MFC3179910.1"/>
    <property type="molecule type" value="Genomic_DNA"/>
</dbReference>
<dbReference type="PIRSF" id="PIRSF021308">
    <property type="entry name" value="UCP021308"/>
    <property type="match status" value="1"/>
</dbReference>
<keyword evidence="4" id="KW-1185">Reference proteome</keyword>
<reference evidence="4" key="1">
    <citation type="journal article" date="2019" name="Int. J. Syst. Evol. Microbiol.">
        <title>The Global Catalogue of Microorganisms (GCM) 10K type strain sequencing project: providing services to taxonomists for standard genome sequencing and annotation.</title>
        <authorList>
            <consortium name="The Broad Institute Genomics Platform"/>
            <consortium name="The Broad Institute Genome Sequencing Center for Infectious Disease"/>
            <person name="Wu L."/>
            <person name="Ma J."/>
        </authorList>
    </citation>
    <scope>NUCLEOTIDE SEQUENCE [LARGE SCALE GENOMIC DNA]</scope>
    <source>
        <strain evidence="4">KCTC 52039</strain>
    </source>
</reference>
<dbReference type="RefSeq" id="WP_380071529.1">
    <property type="nucleotide sequence ID" value="NZ_JBHRTO010000001.1"/>
</dbReference>
<evidence type="ECO:0000256" key="1">
    <source>
        <dbReference type="SAM" id="MobiDB-lite"/>
    </source>
</evidence>
<dbReference type="InterPro" id="IPR016786">
    <property type="entry name" value="YdeI_bac"/>
</dbReference>
<dbReference type="InterPro" id="IPR014922">
    <property type="entry name" value="YdhG-like"/>
</dbReference>
<evidence type="ECO:0000313" key="4">
    <source>
        <dbReference type="Proteomes" id="UP001595547"/>
    </source>
</evidence>
<gene>
    <name evidence="3" type="ORF">ACFOGH_02820</name>
</gene>
<dbReference type="Pfam" id="PF08818">
    <property type="entry name" value="DUF1801"/>
    <property type="match status" value="1"/>
</dbReference>
<name>A0ABV7IWU3_9RHOB</name>
<dbReference type="SUPFAM" id="SSF159888">
    <property type="entry name" value="YdhG-like"/>
    <property type="match status" value="1"/>
</dbReference>
<sequence length="195" mass="21578">MADSDTQIAAFFDEAPIWRAELQALRALLLACGLQETYKWRGPCYCHDGGNVALLWGFKEAATLGFFKGVLLEDPAGILLAPGENSRAVRMVKCADLAQITAMAETLRSYIRAAIALETSGAKISYPKDDLPYPEELIIALEQDPELAEAFDALTPGRRRGYLLHFNQPKASATKTTRIEKHRPRILQGKGMNDR</sequence>
<feature type="region of interest" description="Disordered" evidence="1">
    <location>
        <begin position="173"/>
        <end position="195"/>
    </location>
</feature>
<evidence type="ECO:0000313" key="3">
    <source>
        <dbReference type="EMBL" id="MFC3179910.1"/>
    </source>
</evidence>
<feature type="domain" description="YdhG-like" evidence="2">
    <location>
        <begin position="18"/>
        <end position="115"/>
    </location>
</feature>
<dbReference type="Proteomes" id="UP001595547">
    <property type="component" value="Unassembled WGS sequence"/>
</dbReference>
<comment type="caution">
    <text evidence="3">The sequence shown here is derived from an EMBL/GenBank/DDBJ whole genome shotgun (WGS) entry which is preliminary data.</text>
</comment>
<accession>A0ABV7IWU3</accession>